<protein>
    <submittedName>
        <fullName evidence="2">Uncharacterized protein</fullName>
    </submittedName>
</protein>
<comment type="caution">
    <text evidence="2">The sequence shown here is derived from an EMBL/GenBank/DDBJ whole genome shotgun (WGS) entry which is preliminary data.</text>
</comment>
<dbReference type="HOGENOM" id="CLU_421618_0_0_1"/>
<evidence type="ECO:0000256" key="1">
    <source>
        <dbReference type="SAM" id="MobiDB-lite"/>
    </source>
</evidence>
<gene>
    <name evidence="2" type="ORF">A1Q2_08122</name>
</gene>
<feature type="compositionally biased region" description="Basic and acidic residues" evidence="1">
    <location>
        <begin position="25"/>
        <end position="42"/>
    </location>
</feature>
<dbReference type="Proteomes" id="UP000006757">
    <property type="component" value="Unassembled WGS sequence"/>
</dbReference>
<feature type="compositionally biased region" description="Low complexity" evidence="1">
    <location>
        <begin position="133"/>
        <end position="144"/>
    </location>
</feature>
<feature type="compositionally biased region" description="Basic residues" evidence="1">
    <location>
        <begin position="305"/>
        <end position="325"/>
    </location>
</feature>
<evidence type="ECO:0000313" key="3">
    <source>
        <dbReference type="Proteomes" id="UP000006757"/>
    </source>
</evidence>
<feature type="region of interest" description="Disordered" evidence="1">
    <location>
        <begin position="230"/>
        <end position="279"/>
    </location>
</feature>
<feature type="compositionally biased region" description="Basic and acidic residues" evidence="1">
    <location>
        <begin position="342"/>
        <end position="353"/>
    </location>
</feature>
<feature type="compositionally biased region" description="Polar residues" evidence="1">
    <location>
        <begin position="327"/>
        <end position="339"/>
    </location>
</feature>
<feature type="compositionally biased region" description="Low complexity" evidence="1">
    <location>
        <begin position="99"/>
        <end position="111"/>
    </location>
</feature>
<feature type="region of interest" description="Disordered" evidence="1">
    <location>
        <begin position="371"/>
        <end position="400"/>
    </location>
</feature>
<dbReference type="AlphaFoldDB" id="K1V0Z3"/>
<accession>K1V0Z3</accession>
<keyword evidence="3" id="KW-1185">Reference proteome</keyword>
<reference evidence="2 3" key="1">
    <citation type="journal article" date="2012" name="Eukaryot. Cell">
        <title>Genome sequence of the Trichosporon asahii environmental strain CBS 8904.</title>
        <authorList>
            <person name="Yang R.Y."/>
            <person name="Li H.T."/>
            <person name="Zhu H."/>
            <person name="Zhou G.P."/>
            <person name="Wang M."/>
            <person name="Wang L."/>
        </authorList>
    </citation>
    <scope>NUCLEOTIDE SEQUENCE [LARGE SCALE GENOMIC DNA]</scope>
    <source>
        <strain evidence="2 3">CBS 8904</strain>
    </source>
</reference>
<sequence length="601" mass="65172">MVKSPNKVQARQVRHIQDIPVDETPNLRERRYSFCFDRERREQKQRRGRGRNKNNDSATLINPPISQYLAWPGRGDKLTADRDPTMPPKQGIYFKKRSLQVAQAGQGSSSDSADDSLADQAPDPSLQFSPHQVSSPTAAAAPVPTHKYANRWRRLAPGPSPALEPASASIAQNTISQFGGISIVWNAVKKVHDAENTNLVPVDGSPLTQPVSGPEAEVPDTIANVQNSIATNDSDDSHDTAHLPLGASSSSADQEQLTDTNLESDRPLPSPAAFSGPAPYVSGVYDPQLMRIGPLYDAAPTLRSQRGKQRYNKNKKQCGKQKNKQQRTPSSKTNTTSANDPIGDRLVGDDERRMGPAQSLNADVLVAEPKHNEGQSAPTADTDDGAGNQHGETNAETFADNIGVDEWPLSFSRSRSFDSLHSLNSQPPSPFQPGASDTASSTQWTVESTGEEICADTNRIIDDRSVSSSASSPEQEPRTPVAATFSGSNDKETGYATMDYDIDAAGDTMMDPGLMDVIMAKDADPAADGEQPLARQQGVKRKRKESSSLDSNSIPWEHNKRTRAARECLNKAIGLLKSIAGETHRATIEALEREYDALYNA</sequence>
<feature type="compositionally biased region" description="Polar residues" evidence="1">
    <location>
        <begin position="435"/>
        <end position="448"/>
    </location>
</feature>
<evidence type="ECO:0000313" key="2">
    <source>
        <dbReference type="EMBL" id="EKC97584.1"/>
    </source>
</evidence>
<feature type="compositionally biased region" description="Basic and acidic residues" evidence="1">
    <location>
        <begin position="74"/>
        <end position="84"/>
    </location>
</feature>
<dbReference type="EMBL" id="AMBO01000407">
    <property type="protein sequence ID" value="EKC97584.1"/>
    <property type="molecule type" value="Genomic_DNA"/>
</dbReference>
<feature type="region of interest" description="Disordered" evidence="1">
    <location>
        <begin position="418"/>
        <end position="490"/>
    </location>
</feature>
<proteinExistence type="predicted"/>
<feature type="region of interest" description="Disordered" evidence="1">
    <location>
        <begin position="525"/>
        <end position="558"/>
    </location>
</feature>
<feature type="compositionally biased region" description="Polar residues" evidence="1">
    <location>
        <begin position="247"/>
        <end position="261"/>
    </location>
</feature>
<feature type="region of interest" description="Disordered" evidence="1">
    <location>
        <begin position="301"/>
        <end position="353"/>
    </location>
</feature>
<organism evidence="2 3">
    <name type="scientific">Trichosporon asahii var. asahii (strain CBS 8904)</name>
    <name type="common">Yeast</name>
    <dbReference type="NCBI Taxonomy" id="1220162"/>
    <lineage>
        <taxon>Eukaryota</taxon>
        <taxon>Fungi</taxon>
        <taxon>Dikarya</taxon>
        <taxon>Basidiomycota</taxon>
        <taxon>Agaricomycotina</taxon>
        <taxon>Tremellomycetes</taxon>
        <taxon>Trichosporonales</taxon>
        <taxon>Trichosporonaceae</taxon>
        <taxon>Trichosporon</taxon>
    </lineage>
</organism>
<name>K1V0Z3_TRIAC</name>
<feature type="region of interest" description="Disordered" evidence="1">
    <location>
        <begin position="1"/>
        <end position="144"/>
    </location>
</feature>
<dbReference type="InParanoid" id="K1V0Z3"/>
<feature type="compositionally biased region" description="Basic residues" evidence="1">
    <location>
        <begin position="43"/>
        <end position="52"/>
    </location>
</feature>